<dbReference type="AlphaFoldDB" id="A0AA87RLQ2"/>
<keyword evidence="1" id="KW-0472">Membrane</keyword>
<evidence type="ECO:0000259" key="2">
    <source>
        <dbReference type="Pfam" id="PF10756"/>
    </source>
</evidence>
<dbReference type="Proteomes" id="UP000321749">
    <property type="component" value="Unassembled WGS sequence"/>
</dbReference>
<dbReference type="InterPro" id="IPR019692">
    <property type="entry name" value="CFP-6_PH"/>
</dbReference>
<dbReference type="RefSeq" id="WP_146794722.1">
    <property type="nucleotide sequence ID" value="NZ_BJUU01000010.1"/>
</dbReference>
<feature type="domain" description="Low molecular weight protein antigen 6 PH" evidence="2">
    <location>
        <begin position="97"/>
        <end position="154"/>
    </location>
</feature>
<protein>
    <recommendedName>
        <fullName evidence="2">Low molecular weight protein antigen 6 PH domain-containing protein</fullName>
    </recommendedName>
</protein>
<keyword evidence="4" id="KW-1185">Reference proteome</keyword>
<feature type="transmembrane region" description="Helical" evidence="1">
    <location>
        <begin position="69"/>
        <end position="89"/>
    </location>
</feature>
<organism evidence="3 4">
    <name type="scientific">Agrococcus baldri</name>
    <dbReference type="NCBI Taxonomy" id="153730"/>
    <lineage>
        <taxon>Bacteria</taxon>
        <taxon>Bacillati</taxon>
        <taxon>Actinomycetota</taxon>
        <taxon>Actinomycetes</taxon>
        <taxon>Micrococcales</taxon>
        <taxon>Microbacteriaceae</taxon>
        <taxon>Agrococcus</taxon>
    </lineage>
</organism>
<comment type="caution">
    <text evidence="3">The sequence shown here is derived from an EMBL/GenBank/DDBJ whole genome shotgun (WGS) entry which is preliminary data.</text>
</comment>
<dbReference type="EMBL" id="BJUU01000010">
    <property type="protein sequence ID" value="GEK80442.1"/>
    <property type="molecule type" value="Genomic_DNA"/>
</dbReference>
<reference evidence="3 4" key="1">
    <citation type="submission" date="2019-07" db="EMBL/GenBank/DDBJ databases">
        <title>Whole genome shotgun sequence of Agrococcus baldri NBRC 103055.</title>
        <authorList>
            <person name="Hosoyama A."/>
            <person name="Uohara A."/>
            <person name="Ohji S."/>
            <person name="Ichikawa N."/>
        </authorList>
    </citation>
    <scope>NUCLEOTIDE SEQUENCE [LARGE SCALE GENOMIC DNA]</scope>
    <source>
        <strain evidence="3 4">NBRC 103055</strain>
    </source>
</reference>
<sequence>MNGLARAAAIEGSSWRALWRWATRAPRVPEGSSEHSWHGGTKLVLGVFIVLSAIEIPIVDLIVHPWPWVRIPLLALGVWGLLFMLGMAAGQTTRPHAVGPEGIIVRGGFDRELVLPWSDIAAVSARRWGAPDGKGLQRPEPGVVALPVGQETHVELVLEPGVALELGDGEHTTERLRIAVDDVPGFLAAVRRDIP</sequence>
<feature type="transmembrane region" description="Helical" evidence="1">
    <location>
        <begin position="43"/>
        <end position="63"/>
    </location>
</feature>
<accession>A0AA87RLQ2</accession>
<dbReference type="Pfam" id="PF10756">
    <property type="entry name" value="bPH_6"/>
    <property type="match status" value="1"/>
</dbReference>
<name>A0AA87RLQ2_9MICO</name>
<keyword evidence="1" id="KW-1133">Transmembrane helix</keyword>
<proteinExistence type="predicted"/>
<gene>
    <name evidence="3" type="ORF">ABA31_17930</name>
</gene>
<keyword evidence="1" id="KW-0812">Transmembrane</keyword>
<evidence type="ECO:0000313" key="3">
    <source>
        <dbReference type="EMBL" id="GEK80442.1"/>
    </source>
</evidence>
<evidence type="ECO:0000256" key="1">
    <source>
        <dbReference type="SAM" id="Phobius"/>
    </source>
</evidence>
<evidence type="ECO:0000313" key="4">
    <source>
        <dbReference type="Proteomes" id="UP000321749"/>
    </source>
</evidence>